<dbReference type="InterPro" id="IPR002371">
    <property type="entry name" value="FlgK"/>
</dbReference>
<dbReference type="PANTHER" id="PTHR30033">
    <property type="entry name" value="FLAGELLAR HOOK-ASSOCIATED PROTEIN 1"/>
    <property type="match status" value="1"/>
</dbReference>
<comment type="similarity">
    <text evidence="3">Belongs to the flagella basal body rod proteins family.</text>
</comment>
<feature type="domain" description="Flagellar hook-associated protein FlgK helical" evidence="9">
    <location>
        <begin position="2"/>
        <end position="196"/>
    </location>
</feature>
<keyword evidence="7" id="KW-0175">Coiled coil</keyword>
<evidence type="ECO:0000256" key="2">
    <source>
        <dbReference type="ARBA" id="ARBA00004613"/>
    </source>
</evidence>
<reference evidence="11" key="1">
    <citation type="journal article" date="2019" name="Int. J. Syst. Evol. Microbiol.">
        <title>The Global Catalogue of Microorganisms (GCM) 10K type strain sequencing project: providing services to taxonomists for standard genome sequencing and annotation.</title>
        <authorList>
            <consortium name="The Broad Institute Genomics Platform"/>
            <consortium name="The Broad Institute Genome Sequencing Center for Infectious Disease"/>
            <person name="Wu L."/>
            <person name="Ma J."/>
        </authorList>
    </citation>
    <scope>NUCLEOTIDE SEQUENCE [LARGE SCALE GENOMIC DNA]</scope>
    <source>
        <strain evidence="11">NBRC 106310</strain>
    </source>
</reference>
<proteinExistence type="inferred from homology"/>
<dbReference type="Proteomes" id="UP001321543">
    <property type="component" value="Chromosome"/>
</dbReference>
<evidence type="ECO:0000256" key="6">
    <source>
        <dbReference type="ARBA" id="ARBA00023143"/>
    </source>
</evidence>
<feature type="coiled-coil region" evidence="7">
    <location>
        <begin position="31"/>
        <end position="58"/>
    </location>
</feature>
<name>A0ABM8FU15_9MICO</name>
<feature type="domain" description="Flagellar basal-body/hook protein C-terminal" evidence="8">
    <location>
        <begin position="287"/>
        <end position="323"/>
    </location>
</feature>
<evidence type="ECO:0000256" key="4">
    <source>
        <dbReference type="ARBA" id="ARBA00016244"/>
    </source>
</evidence>
<evidence type="ECO:0000256" key="5">
    <source>
        <dbReference type="ARBA" id="ARBA00022525"/>
    </source>
</evidence>
<accession>A0ABM8FU15</accession>
<evidence type="ECO:0000259" key="8">
    <source>
        <dbReference type="Pfam" id="PF06429"/>
    </source>
</evidence>
<keyword evidence="5" id="KW-0964">Secreted</keyword>
<keyword evidence="6" id="KW-0975">Bacterial flagellum</keyword>
<dbReference type="PANTHER" id="PTHR30033:SF2">
    <property type="entry name" value="FLAGELLAR HOOK PROTEIN"/>
    <property type="match status" value="1"/>
</dbReference>
<sequence length="330" mass="33298">MVLESAAQLSAQIAGGYRSVATQWTDTRASADRAVVQVNAAATQIAELNAEIRNALAAGRSANELIDRRDSLVQVTARLVGARGTLESDGTMTVRVDGNALVSGSESRSLTLDGPVSMDENGTLTVSWSGASDFPVAVDGGELGGMLSVLAPADDGGTLAGIARSYNAVATALADMVNAQHRLGATASGQPGGDFFTVSETGPAALGLQVAVHDASDLALAAPGAGPLDAGNANAISEIGRRALSPDAIWTEAVGALAVGTAGDIQRAELSDAAAITATTAQRSVAAVDGDEETIDLLTFQSAYQAAARVLTAIDESLDVLINRTGIVGR</sequence>
<evidence type="ECO:0000313" key="11">
    <source>
        <dbReference type="Proteomes" id="UP001321543"/>
    </source>
</evidence>
<comment type="subcellular location">
    <subcellularLocation>
        <location evidence="1">Bacterial flagellum</location>
    </subcellularLocation>
    <subcellularLocation>
        <location evidence="2">Secreted</location>
    </subcellularLocation>
</comment>
<evidence type="ECO:0000256" key="1">
    <source>
        <dbReference type="ARBA" id="ARBA00004365"/>
    </source>
</evidence>
<evidence type="ECO:0000256" key="7">
    <source>
        <dbReference type="SAM" id="Coils"/>
    </source>
</evidence>
<dbReference type="Pfam" id="PF22638">
    <property type="entry name" value="FlgK_D1"/>
    <property type="match status" value="1"/>
</dbReference>
<dbReference type="SUPFAM" id="SSF64518">
    <property type="entry name" value="Phase 1 flagellin"/>
    <property type="match status" value="1"/>
</dbReference>
<evidence type="ECO:0000259" key="9">
    <source>
        <dbReference type="Pfam" id="PF22638"/>
    </source>
</evidence>
<keyword evidence="11" id="KW-1185">Reference proteome</keyword>
<dbReference type="InterPro" id="IPR053927">
    <property type="entry name" value="FlgK_helical"/>
</dbReference>
<evidence type="ECO:0000313" key="10">
    <source>
        <dbReference type="EMBL" id="BDZ39175.1"/>
    </source>
</evidence>
<dbReference type="Pfam" id="PF06429">
    <property type="entry name" value="Flg_bbr_C"/>
    <property type="match status" value="1"/>
</dbReference>
<dbReference type="InterPro" id="IPR010930">
    <property type="entry name" value="Flg_bb/hook_C_dom"/>
</dbReference>
<organism evidence="10 11">
    <name type="scientific">Microbacterium suwonense</name>
    <dbReference type="NCBI Taxonomy" id="683047"/>
    <lineage>
        <taxon>Bacteria</taxon>
        <taxon>Bacillati</taxon>
        <taxon>Actinomycetota</taxon>
        <taxon>Actinomycetes</taxon>
        <taxon>Micrococcales</taxon>
        <taxon>Microbacteriaceae</taxon>
        <taxon>Microbacterium</taxon>
    </lineage>
</organism>
<dbReference type="EMBL" id="AP027728">
    <property type="protein sequence ID" value="BDZ39175.1"/>
    <property type="molecule type" value="Genomic_DNA"/>
</dbReference>
<protein>
    <recommendedName>
        <fullName evidence="4">Flagellar hook-associated protein 1</fullName>
    </recommendedName>
</protein>
<evidence type="ECO:0000256" key="3">
    <source>
        <dbReference type="ARBA" id="ARBA00009677"/>
    </source>
</evidence>
<gene>
    <name evidence="10" type="ORF">GCM10025863_17890</name>
</gene>